<dbReference type="OrthoDB" id="10540859at2759"/>
<feature type="region of interest" description="Disordered" evidence="1">
    <location>
        <begin position="1"/>
        <end position="23"/>
    </location>
</feature>
<keyword evidence="3" id="KW-1185">Reference proteome</keyword>
<sequence>MSHSTFAGMDAVPSQSQSLSQQPEVNLSEAFEIEEIEDEVEIICNPAYTIPSSFKGLRFGLQIIGYLKSRPLHRRILELRSGVSLNPSFIKKQKRIEFIKRKLSRNRSKVVTSTSTQTQSLNHDENLRKQKTKQKTNKYHRKSNSNWLSTNSISTQAFSQLDDHSQREKRDLNCDSLIERDTGPSSPLSMANLEAFTSMNNPHSIPQKCLSNQFRGSNPNYLLGLKPPVSFKTLEMPSPANSIVERSYQSNQSLFGTPLLDSSNSGDHLYGKTSQGLKRKIEIDSNDQSSFKRQLVIEVTHYKLKLYNLETVCRA</sequence>
<dbReference type="Proteomes" id="UP000001072">
    <property type="component" value="Unassembled WGS sequence"/>
</dbReference>
<name>F4RZ18_MELLP</name>
<dbReference type="VEuPathDB" id="FungiDB:MELLADRAFT_91434"/>
<dbReference type="AlphaFoldDB" id="F4RZ18"/>
<feature type="compositionally biased region" description="Low complexity" evidence="1">
    <location>
        <begin position="109"/>
        <end position="120"/>
    </location>
</feature>
<gene>
    <name evidence="2" type="ORF">MELLADRAFT_91434</name>
</gene>
<evidence type="ECO:0000256" key="1">
    <source>
        <dbReference type="SAM" id="MobiDB-lite"/>
    </source>
</evidence>
<dbReference type="GeneID" id="18935910"/>
<reference evidence="3" key="1">
    <citation type="journal article" date="2011" name="Proc. Natl. Acad. Sci. U.S.A.">
        <title>Obligate biotrophy features unraveled by the genomic analysis of rust fungi.</title>
        <authorList>
            <person name="Duplessis S."/>
            <person name="Cuomo C.A."/>
            <person name="Lin Y.-C."/>
            <person name="Aerts A."/>
            <person name="Tisserant E."/>
            <person name="Veneault-Fourrey C."/>
            <person name="Joly D.L."/>
            <person name="Hacquard S."/>
            <person name="Amselem J."/>
            <person name="Cantarel B.L."/>
            <person name="Chiu R."/>
            <person name="Coutinho P.M."/>
            <person name="Feau N."/>
            <person name="Field M."/>
            <person name="Frey P."/>
            <person name="Gelhaye E."/>
            <person name="Goldberg J."/>
            <person name="Grabherr M.G."/>
            <person name="Kodira C.D."/>
            <person name="Kohler A."/>
            <person name="Kuees U."/>
            <person name="Lindquist E.A."/>
            <person name="Lucas S.M."/>
            <person name="Mago R."/>
            <person name="Mauceli E."/>
            <person name="Morin E."/>
            <person name="Murat C."/>
            <person name="Pangilinan J.L."/>
            <person name="Park R."/>
            <person name="Pearson M."/>
            <person name="Quesneville H."/>
            <person name="Rouhier N."/>
            <person name="Sakthikumar S."/>
            <person name="Salamov A.A."/>
            <person name="Schmutz J."/>
            <person name="Selles B."/>
            <person name="Shapiro H."/>
            <person name="Tanguay P."/>
            <person name="Tuskan G.A."/>
            <person name="Henrissat B."/>
            <person name="Van de Peer Y."/>
            <person name="Rouze P."/>
            <person name="Ellis J.G."/>
            <person name="Dodds P.N."/>
            <person name="Schein J.E."/>
            <person name="Zhong S."/>
            <person name="Hamelin R.C."/>
            <person name="Grigoriev I.V."/>
            <person name="Szabo L.J."/>
            <person name="Martin F."/>
        </authorList>
    </citation>
    <scope>NUCLEOTIDE SEQUENCE [LARGE SCALE GENOMIC DNA]</scope>
    <source>
        <strain evidence="3">98AG31 / pathotype 3-4-7</strain>
    </source>
</reference>
<dbReference type="RefSeq" id="XP_007414386.1">
    <property type="nucleotide sequence ID" value="XM_007414324.1"/>
</dbReference>
<proteinExistence type="predicted"/>
<feature type="compositionally biased region" description="Basic residues" evidence="1">
    <location>
        <begin position="129"/>
        <end position="143"/>
    </location>
</feature>
<dbReference type="InParanoid" id="F4RZ18"/>
<protein>
    <submittedName>
        <fullName evidence="2">Uncharacterized protein</fullName>
    </submittedName>
</protein>
<organism evidence="3">
    <name type="scientific">Melampsora larici-populina (strain 98AG31 / pathotype 3-4-7)</name>
    <name type="common">Poplar leaf rust fungus</name>
    <dbReference type="NCBI Taxonomy" id="747676"/>
    <lineage>
        <taxon>Eukaryota</taxon>
        <taxon>Fungi</taxon>
        <taxon>Dikarya</taxon>
        <taxon>Basidiomycota</taxon>
        <taxon>Pucciniomycotina</taxon>
        <taxon>Pucciniomycetes</taxon>
        <taxon>Pucciniales</taxon>
        <taxon>Melampsoraceae</taxon>
        <taxon>Melampsora</taxon>
    </lineage>
</organism>
<dbReference type="KEGG" id="mlr:MELLADRAFT_91434"/>
<dbReference type="HOGENOM" id="CLU_883017_0_0_1"/>
<evidence type="ECO:0000313" key="3">
    <source>
        <dbReference type="Proteomes" id="UP000001072"/>
    </source>
</evidence>
<accession>F4RZ18</accession>
<dbReference type="EMBL" id="GL883131">
    <property type="protein sequence ID" value="EGG02401.1"/>
    <property type="molecule type" value="Genomic_DNA"/>
</dbReference>
<feature type="region of interest" description="Disordered" evidence="1">
    <location>
        <begin position="109"/>
        <end position="146"/>
    </location>
</feature>
<evidence type="ECO:0000313" key="2">
    <source>
        <dbReference type="EMBL" id="EGG02401.1"/>
    </source>
</evidence>